<evidence type="ECO:0000313" key="3">
    <source>
        <dbReference type="Proteomes" id="UP000182264"/>
    </source>
</evidence>
<proteinExistence type="predicted"/>
<feature type="domain" description="HD/PDEase" evidence="1">
    <location>
        <begin position="18"/>
        <end position="115"/>
    </location>
</feature>
<dbReference type="SMART" id="SM00471">
    <property type="entry name" value="HDc"/>
    <property type="match status" value="1"/>
</dbReference>
<dbReference type="KEGG" id="pace:A6070_02360"/>
<dbReference type="SUPFAM" id="SSF109604">
    <property type="entry name" value="HD-domain/PDEase-like"/>
    <property type="match status" value="1"/>
</dbReference>
<evidence type="ECO:0000313" key="2">
    <source>
        <dbReference type="EMBL" id="APG25031.1"/>
    </source>
</evidence>
<dbReference type="Proteomes" id="UP000182264">
    <property type="component" value="Chromosome"/>
</dbReference>
<dbReference type="RefSeq" id="WP_072286881.1">
    <property type="nucleotide sequence ID" value="NZ_CP015455.1"/>
</dbReference>
<dbReference type="STRING" id="29542.A6070_02360"/>
<dbReference type="GO" id="GO:0016787">
    <property type="term" value="F:hydrolase activity"/>
    <property type="evidence" value="ECO:0007669"/>
    <property type="project" value="UniProtKB-KW"/>
</dbReference>
<dbReference type="InterPro" id="IPR006675">
    <property type="entry name" value="HDIG_dom"/>
</dbReference>
<gene>
    <name evidence="2" type="ORF">A7E75_08390</name>
</gene>
<dbReference type="OrthoDB" id="155250at2"/>
<dbReference type="Gene3D" id="1.10.3210.10">
    <property type="entry name" value="Hypothetical protein af1432"/>
    <property type="match status" value="1"/>
</dbReference>
<dbReference type="InterPro" id="IPR003607">
    <property type="entry name" value="HD/PDEase_dom"/>
</dbReference>
<dbReference type="CDD" id="cd00077">
    <property type="entry name" value="HDc"/>
    <property type="match status" value="1"/>
</dbReference>
<dbReference type="EMBL" id="CP015518">
    <property type="protein sequence ID" value="APG25031.1"/>
    <property type="molecule type" value="Genomic_DNA"/>
</dbReference>
<accession>A0A1L3GGD6</accession>
<keyword evidence="2" id="KW-0378">Hydrolase</keyword>
<protein>
    <submittedName>
        <fullName evidence="2">Phosphohydrolase</fullName>
    </submittedName>
</protein>
<dbReference type="NCBIfam" id="TIGR00277">
    <property type="entry name" value="HDIG"/>
    <property type="match status" value="1"/>
</dbReference>
<dbReference type="InterPro" id="IPR006674">
    <property type="entry name" value="HD_domain"/>
</dbReference>
<reference evidence="2 3" key="1">
    <citation type="journal article" date="2017" name="Genome Announc.">
        <title>Complete Genome Sequences of Two Acetylene-Fermenting Pelobacter acetylenicus Strains.</title>
        <authorList>
            <person name="Sutton J.M."/>
            <person name="Baesman S.M."/>
            <person name="Fierst J.L."/>
            <person name="Poret-Peterson A.T."/>
            <person name="Oremland R.S."/>
            <person name="Dunlap D.S."/>
            <person name="Akob D.M."/>
        </authorList>
    </citation>
    <scope>NUCLEOTIDE SEQUENCE [LARGE SCALE GENOMIC DNA]</scope>
    <source>
        <strain evidence="2 3">DSM 3247</strain>
    </source>
</reference>
<sequence>MPYLKGQLLKLLVDYFEEDYRRIQHAVSVLRYAESIMETFEGHDPDVVIAAALLHDVGIKPSEQELGYNNGRTQERYGPAVVRSLLGGIGFPESKLQKVADIVGNHHSPSRYDYPELEILKQADRIVNRLEAAR</sequence>
<dbReference type="AlphaFoldDB" id="A0A1L3GGD6"/>
<name>A0A1L3GGD6_SYNAC</name>
<evidence type="ECO:0000259" key="1">
    <source>
        <dbReference type="SMART" id="SM00471"/>
    </source>
</evidence>
<organism evidence="2 3">
    <name type="scientific">Syntrophotalea acetylenica</name>
    <name type="common">Pelobacter acetylenicus</name>
    <dbReference type="NCBI Taxonomy" id="29542"/>
    <lineage>
        <taxon>Bacteria</taxon>
        <taxon>Pseudomonadati</taxon>
        <taxon>Thermodesulfobacteriota</taxon>
        <taxon>Desulfuromonadia</taxon>
        <taxon>Desulfuromonadales</taxon>
        <taxon>Syntrophotaleaceae</taxon>
        <taxon>Syntrophotalea</taxon>
    </lineage>
</organism>
<keyword evidence="3" id="KW-1185">Reference proteome</keyword>
<dbReference type="Pfam" id="PF01966">
    <property type="entry name" value="HD"/>
    <property type="match status" value="1"/>
</dbReference>